<evidence type="ECO:0000256" key="9">
    <source>
        <dbReference type="ARBA" id="ARBA00049563"/>
    </source>
</evidence>
<dbReference type="Gene3D" id="3.40.50.300">
    <property type="entry name" value="P-loop containing nucleotide triphosphate hydrolases"/>
    <property type="match status" value="1"/>
</dbReference>
<organism evidence="14">
    <name type="scientific">uncultured bacterium CSLF42</name>
    <dbReference type="NCBI Taxonomy" id="1091574"/>
    <lineage>
        <taxon>Bacteria</taxon>
        <taxon>environmental samples</taxon>
    </lineage>
</organism>
<accession>G4WVY7</accession>
<proteinExistence type="inferred from homology"/>
<dbReference type="InterPro" id="IPR027417">
    <property type="entry name" value="P-loop_NTPase"/>
</dbReference>
<comment type="subunit">
    <text evidence="10">Monomer.</text>
</comment>
<evidence type="ECO:0000256" key="10">
    <source>
        <dbReference type="HAMAP-Rule" id="MF_00185"/>
    </source>
</evidence>
<evidence type="ECO:0000256" key="6">
    <source>
        <dbReference type="ARBA" id="ARBA00022741"/>
    </source>
</evidence>
<dbReference type="SUPFAM" id="SSF52540">
    <property type="entry name" value="P-loop containing nucleoside triphosphate hydrolases"/>
    <property type="match status" value="2"/>
</dbReference>
<keyword evidence="6 10" id="KW-0547">Nucleotide-binding</keyword>
<keyword evidence="5 10" id="KW-0819">tRNA processing</keyword>
<evidence type="ECO:0000256" key="12">
    <source>
        <dbReference type="RuleBase" id="RU003784"/>
    </source>
</evidence>
<dbReference type="EMBL" id="JF429416">
    <property type="protein sequence ID" value="AEQ20589.1"/>
    <property type="molecule type" value="Genomic_DNA"/>
</dbReference>
<evidence type="ECO:0000313" key="14">
    <source>
        <dbReference type="EMBL" id="AEQ20589.1"/>
    </source>
</evidence>
<dbReference type="Pfam" id="PF01715">
    <property type="entry name" value="IPPT"/>
    <property type="match status" value="1"/>
</dbReference>
<dbReference type="PANTHER" id="PTHR11088">
    <property type="entry name" value="TRNA DIMETHYLALLYLTRANSFERASE"/>
    <property type="match status" value="1"/>
</dbReference>
<comment type="cofactor">
    <cofactor evidence="1 10">
        <name>Mg(2+)</name>
        <dbReference type="ChEBI" id="CHEBI:18420"/>
    </cofactor>
</comment>
<evidence type="ECO:0000256" key="5">
    <source>
        <dbReference type="ARBA" id="ARBA00022694"/>
    </source>
</evidence>
<comment type="caution">
    <text evidence="10">Lacks conserved residue(s) required for the propagation of feature annotation.</text>
</comment>
<keyword evidence="7 10" id="KW-0067">ATP-binding</keyword>
<dbReference type="InterPro" id="IPR018022">
    <property type="entry name" value="IPT"/>
</dbReference>
<evidence type="ECO:0000256" key="2">
    <source>
        <dbReference type="ARBA" id="ARBA00003213"/>
    </source>
</evidence>
<dbReference type="InterPro" id="IPR039657">
    <property type="entry name" value="Dimethylallyltransferase"/>
</dbReference>
<dbReference type="AlphaFoldDB" id="G4WVY7"/>
<name>G4WVY7_9BACT</name>
<dbReference type="Gene3D" id="1.10.20.140">
    <property type="match status" value="1"/>
</dbReference>
<comment type="catalytic activity">
    <reaction evidence="9 10 11">
        <text>adenosine(37) in tRNA + dimethylallyl diphosphate = N(6)-dimethylallyladenosine(37) in tRNA + diphosphate</text>
        <dbReference type="Rhea" id="RHEA:26482"/>
        <dbReference type="Rhea" id="RHEA-COMP:10162"/>
        <dbReference type="Rhea" id="RHEA-COMP:10375"/>
        <dbReference type="ChEBI" id="CHEBI:33019"/>
        <dbReference type="ChEBI" id="CHEBI:57623"/>
        <dbReference type="ChEBI" id="CHEBI:74411"/>
        <dbReference type="ChEBI" id="CHEBI:74415"/>
        <dbReference type="EC" id="2.5.1.75"/>
    </reaction>
</comment>
<evidence type="ECO:0000256" key="3">
    <source>
        <dbReference type="ARBA" id="ARBA00005842"/>
    </source>
</evidence>
<keyword evidence="8 10" id="KW-0460">Magnesium</keyword>
<reference evidence="14" key="2">
    <citation type="journal article" date="2011" name="J. Bacteriol.">
        <title>Long-chain N-acyl amino acid synthases are linked to the putative PEP-CTERM/exosortase protein-sorting system in Gram-negative bacteria.</title>
        <authorList>
            <person name="Craig J.W."/>
            <person name="Cherry M.A."/>
            <person name="Brady S.F."/>
        </authorList>
    </citation>
    <scope>NUCLEOTIDE SEQUENCE</scope>
</reference>
<evidence type="ECO:0000256" key="11">
    <source>
        <dbReference type="RuleBase" id="RU003783"/>
    </source>
</evidence>
<dbReference type="GO" id="GO:0005524">
    <property type="term" value="F:ATP binding"/>
    <property type="evidence" value="ECO:0007669"/>
    <property type="project" value="UniProtKB-UniRule"/>
</dbReference>
<dbReference type="HAMAP" id="MF_00185">
    <property type="entry name" value="IPP_trans"/>
    <property type="match status" value="1"/>
</dbReference>
<comment type="similarity">
    <text evidence="3 10 13">Belongs to the IPP transferase family.</text>
</comment>
<dbReference type="NCBIfam" id="TIGR00174">
    <property type="entry name" value="miaA"/>
    <property type="match status" value="1"/>
</dbReference>
<evidence type="ECO:0000256" key="7">
    <source>
        <dbReference type="ARBA" id="ARBA00022840"/>
    </source>
</evidence>
<dbReference type="GO" id="GO:0006400">
    <property type="term" value="P:tRNA modification"/>
    <property type="evidence" value="ECO:0007669"/>
    <property type="project" value="TreeGrafter"/>
</dbReference>
<dbReference type="EC" id="2.5.1.75" evidence="10"/>
<evidence type="ECO:0000256" key="8">
    <source>
        <dbReference type="ARBA" id="ARBA00022842"/>
    </source>
</evidence>
<dbReference type="GO" id="GO:0052381">
    <property type="term" value="F:tRNA dimethylallyltransferase activity"/>
    <property type="evidence" value="ECO:0007669"/>
    <property type="project" value="UniProtKB-UniRule"/>
</dbReference>
<reference evidence="14" key="1">
    <citation type="journal article" date="2004" name="Appl. Environ. Microbiol.">
        <title>Long-chain N-acyltyrosine synthases from environmental DNA.</title>
        <authorList>
            <person name="Brady S.F."/>
            <person name="Chao C.J."/>
            <person name="Clardy J."/>
        </authorList>
    </citation>
    <scope>NUCLEOTIDE SEQUENCE</scope>
</reference>
<dbReference type="PANTHER" id="PTHR11088:SF60">
    <property type="entry name" value="TRNA DIMETHYLALLYLTRANSFERASE"/>
    <property type="match status" value="1"/>
</dbReference>
<evidence type="ECO:0000256" key="13">
    <source>
        <dbReference type="RuleBase" id="RU003785"/>
    </source>
</evidence>
<protein>
    <recommendedName>
        <fullName evidence="10">tRNA dimethylallyltransferase</fullName>
        <ecNumber evidence="10">2.5.1.75</ecNumber>
    </recommendedName>
    <alternativeName>
        <fullName evidence="10">Dimethylallyl diphosphate:tRNA dimethylallyltransferase</fullName>
        <shortName evidence="10">DMAPP:tRNA dimethylallyltransferase</shortName>
        <shortName evidence="10">DMATase</shortName>
    </alternativeName>
    <alternativeName>
        <fullName evidence="10">Isopentenyl-diphosphate:tRNA isopentenyltransferase</fullName>
        <shortName evidence="10">IPP transferase</shortName>
        <shortName evidence="10">IPPT</shortName>
        <shortName evidence="10">IPTase</shortName>
    </alternativeName>
</protein>
<feature type="region of interest" description="Interaction with substrate tRNA" evidence="10">
    <location>
        <begin position="34"/>
        <end position="37"/>
    </location>
</feature>
<comment type="function">
    <text evidence="2 10 12">Catalyzes the transfer of a dimethylallyl group onto the adenine at position 37 in tRNAs that read codons beginning with uridine, leading to the formation of N6-(dimethylallyl)adenosine (i(6)A).</text>
</comment>
<feature type="binding site" evidence="10">
    <location>
        <begin position="9"/>
        <end position="16"/>
    </location>
    <ligand>
        <name>ATP</name>
        <dbReference type="ChEBI" id="CHEBI:30616"/>
    </ligand>
</feature>
<gene>
    <name evidence="10" type="primary">miaA</name>
</gene>
<evidence type="ECO:0000256" key="4">
    <source>
        <dbReference type="ARBA" id="ARBA00022679"/>
    </source>
</evidence>
<evidence type="ECO:0000256" key="1">
    <source>
        <dbReference type="ARBA" id="ARBA00001946"/>
    </source>
</evidence>
<feature type="binding site" evidence="10">
    <location>
        <begin position="11"/>
        <end position="16"/>
    </location>
    <ligand>
        <name>substrate</name>
    </ligand>
</feature>
<dbReference type="FunFam" id="1.10.20.140:FF:000001">
    <property type="entry name" value="tRNA dimethylallyltransferase"/>
    <property type="match status" value="1"/>
</dbReference>
<keyword evidence="4 10" id="KW-0808">Transferase</keyword>
<feature type="site" description="Interaction with substrate tRNA" evidence="10">
    <location>
        <position position="130"/>
    </location>
</feature>
<sequence>MPEILGVVGPTGSGKTSFGLQWARAHRGEIISADSRQLYRYLAIGTAKPAGTWTAAPPCYRVEGIPYHLVDFLNPDERFSAAEFARIAEAKIQEILNRGHTPILVGGTGFYFKALKEGLAPLPKAQPSIREELRALAERKGRPHLHSELAKVDPEAAVAIPANNLHRVIRALEVYRSTGKPISQWHREHAERKASAVAPSRFYRIIGLDPGKEILDQRLEQRCAEMITRGMIEETQEVLAKGYSRDCPALSGLGYPRVVAFLKDELSKQDMLQGLIQDTRQYAKRQRTWFRHQLQVDEWKRL</sequence>
<feature type="site" description="Interaction with substrate tRNA" evidence="10">
    <location>
        <position position="108"/>
    </location>
</feature>